<evidence type="ECO:0000259" key="9">
    <source>
        <dbReference type="Pfam" id="PF05193"/>
    </source>
</evidence>
<dbReference type="GO" id="GO:0008237">
    <property type="term" value="F:metallopeptidase activity"/>
    <property type="evidence" value="ECO:0007669"/>
    <property type="project" value="UniProtKB-KW"/>
</dbReference>
<feature type="domain" description="Peptidase M16 C-terminal" evidence="9">
    <location>
        <begin position="837"/>
        <end position="1018"/>
    </location>
</feature>
<sequence>MLRRVTVASVCATGKKLWCVAERELAALWRIEARGRCEDSTRPFPKTLAMPGRNKAKSTCSCPDLPPNGQDLGESVRVARLGADESEEEGRSGSLNNAGDPEIVKSPSDPKQYRYIKLQNGLQALLISDLSNMEGKTGNTIDDEEEEEDDEDDEEDEDDDDEDSGAEIEDDDEEGFDDEEEFDDNKHDDDDLDTEDNELEELEERTEARKKTTEKQQSQNLFLLWSKLTDRLWFKSSYSKMSSTLLVKIRNLCGVVGAESRSAPVQHLAGWQVEEQQGETDTVLSAAALCVGVGSFADPDDLPGLAHFLEHKYQLARPSDANRKEMLFGSLARPGHPMGKFFWGNAETLKHEPKKNNIDTHARLREFWIRYYSAHYMTLVVQSKETLDTLEKWVTEIFSQIPNNGFPKPNFGHLTDPFDTPAFNKLYRVVPIRKIHALTITWALPPQQQHYRVKPLHYISWLVGHEGKGSILSYLRKKCWALALFGGNGETGFEQNSTYSVFSISITLTDEGYAHFYEVAHTVFQYLKMLQKLGPEKRIFEEIQKIEDNEFHYQEQTDPVEYVENMCENMQLYPLQDFLTGDQLLFEYKPEVIAEALNQLVPQKANLVLLSGANEGKCDFKEKWFGTQYSIEDVEHSWTELWKSNFELNPDLHLPAENKYIATDFTLKAFDCPETEYPVKIVNTPQGCLWYKKDNKFKIPKAYIRFHLISPLIQKSAGNVVLFDIFVNILTHNLAEPAYEADVAQLEYKLVAGEHGLIIRVKGFNHKLPLLFQLIIDYLAEFTSTPAVFTMITEQLKKTYFNILIKPETLAKDVRLLILEYARWSMIDKYRALMDGLSLESLLSFVKEFKSQLFVEGLVQGNVTSTESMDFLKYVVDKLNFMPLEQEMPVQFQVVELPSGHHLCKVKALNKGDANSEVTVYYQSGTRSLREYTLMELLVMHMEEPCFDFLRTKQTLGYHVYPTCRNTSGILGFSVTVGTQATKYSSETVEKKIEEFLSSFEEKIENLTEDAFNTQVTALIKLKECEDTHLGEEVDRNWNEVVTQQYLFDRLAHEIEALKSFSKSDLVTWFKAHRGPESKMLSVHVVGYGKYETEEEGTPTEDSGSSCEVMQLDYLLPSMLANSTVPITDIRAFTSTLSLFPYHKIVK</sequence>
<dbReference type="Pfam" id="PF05193">
    <property type="entry name" value="Peptidase_M16_C"/>
    <property type="match status" value="2"/>
</dbReference>
<evidence type="ECO:0000313" key="12">
    <source>
        <dbReference type="RefSeq" id="XP_021103613.1"/>
    </source>
</evidence>
<dbReference type="Pfam" id="PF16187">
    <property type="entry name" value="Peptidase_M16_M"/>
    <property type="match status" value="1"/>
</dbReference>
<dbReference type="Gene3D" id="3.30.830.10">
    <property type="entry name" value="Metalloenzyme, LuxS/M16 peptidase-like"/>
    <property type="match status" value="5"/>
</dbReference>
<dbReference type="GO" id="GO:0046872">
    <property type="term" value="F:metal ion binding"/>
    <property type="evidence" value="ECO:0007669"/>
    <property type="project" value="UniProtKB-KW"/>
</dbReference>
<evidence type="ECO:0000256" key="2">
    <source>
        <dbReference type="ARBA" id="ARBA00022670"/>
    </source>
</evidence>
<proteinExistence type="inferred from homology"/>
<keyword evidence="6" id="KW-0482">Metalloprotease</keyword>
<evidence type="ECO:0000259" key="10">
    <source>
        <dbReference type="Pfam" id="PF16187"/>
    </source>
</evidence>
<dbReference type="GO" id="GO:0006508">
    <property type="term" value="P:proteolysis"/>
    <property type="evidence" value="ECO:0007669"/>
    <property type="project" value="UniProtKB-KW"/>
</dbReference>
<evidence type="ECO:0000256" key="3">
    <source>
        <dbReference type="ARBA" id="ARBA00022723"/>
    </source>
</evidence>
<feature type="domain" description="Peptidase M16 C-terminal" evidence="9">
    <location>
        <begin position="360"/>
        <end position="545"/>
    </location>
</feature>
<keyword evidence="11" id="KW-1185">Reference proteome</keyword>
<keyword evidence="5" id="KW-0862">Zinc</keyword>
<dbReference type="GeneID" id="101716146"/>
<comment type="similarity">
    <text evidence="1">Belongs to the peptidase M16 family.</text>
</comment>
<dbReference type="FunFam" id="3.30.830.10:FF:000017">
    <property type="entry name" value="nardilysin isoform X1"/>
    <property type="match status" value="1"/>
</dbReference>
<dbReference type="InterPro" id="IPR050626">
    <property type="entry name" value="Peptidase_M16"/>
</dbReference>
<feature type="compositionally biased region" description="Acidic residues" evidence="7">
    <location>
        <begin position="190"/>
        <end position="204"/>
    </location>
</feature>
<dbReference type="InterPro" id="IPR007863">
    <property type="entry name" value="Peptidase_M16_C"/>
</dbReference>
<dbReference type="AlphaFoldDB" id="A0AAX6S563"/>
<feature type="domain" description="Peptidase M16 N-terminal" evidence="8">
    <location>
        <begin position="282"/>
        <end position="311"/>
    </location>
</feature>
<gene>
    <name evidence="12" type="primary">Nrdc</name>
</gene>
<dbReference type="Proteomes" id="UP000694906">
    <property type="component" value="Unplaced"/>
</dbReference>
<evidence type="ECO:0000259" key="8">
    <source>
        <dbReference type="Pfam" id="PF00675"/>
    </source>
</evidence>
<evidence type="ECO:0000256" key="6">
    <source>
        <dbReference type="ARBA" id="ARBA00023049"/>
    </source>
</evidence>
<evidence type="ECO:0000256" key="5">
    <source>
        <dbReference type="ARBA" id="ARBA00022833"/>
    </source>
</evidence>
<evidence type="ECO:0000256" key="7">
    <source>
        <dbReference type="SAM" id="MobiDB-lite"/>
    </source>
</evidence>
<feature type="compositionally biased region" description="Acidic residues" evidence="7">
    <location>
        <begin position="141"/>
        <end position="183"/>
    </location>
</feature>
<accession>A0AAX6S563</accession>
<keyword evidence="3" id="KW-0479">Metal-binding</keyword>
<dbReference type="FunFam" id="3.30.830.10:FF:000005">
    <property type="entry name" value="nardilysin isoform X1"/>
    <property type="match status" value="1"/>
</dbReference>
<dbReference type="Pfam" id="PF00675">
    <property type="entry name" value="Peptidase_M16"/>
    <property type="match status" value="1"/>
</dbReference>
<dbReference type="SUPFAM" id="SSF63411">
    <property type="entry name" value="LuxS/MPP-like metallohydrolase"/>
    <property type="match status" value="4"/>
</dbReference>
<dbReference type="InterPro" id="IPR011249">
    <property type="entry name" value="Metalloenz_LuxS/M16"/>
</dbReference>
<dbReference type="InterPro" id="IPR032632">
    <property type="entry name" value="Peptidase_M16_M"/>
</dbReference>
<feature type="domain" description="Peptidase M16 middle/third" evidence="10">
    <location>
        <begin position="551"/>
        <end position="832"/>
    </location>
</feature>
<feature type="region of interest" description="Disordered" evidence="7">
    <location>
        <begin position="133"/>
        <end position="213"/>
    </location>
</feature>
<dbReference type="CTD" id="4898"/>
<keyword evidence="4" id="KW-0378">Hydrolase</keyword>
<name>A0AAX6S563_HETGA</name>
<dbReference type="PANTHER" id="PTHR43690">
    <property type="entry name" value="NARDILYSIN"/>
    <property type="match status" value="1"/>
</dbReference>
<dbReference type="PANTHER" id="PTHR43690:SF18">
    <property type="entry name" value="INSULIN-DEGRADING ENZYME-RELATED"/>
    <property type="match status" value="1"/>
</dbReference>
<keyword evidence="2" id="KW-0645">Protease</keyword>
<dbReference type="InterPro" id="IPR011765">
    <property type="entry name" value="Pept_M16_N"/>
</dbReference>
<dbReference type="RefSeq" id="XP_021103613.1">
    <property type="nucleotide sequence ID" value="XM_021247954.1"/>
</dbReference>
<evidence type="ECO:0000256" key="1">
    <source>
        <dbReference type="ARBA" id="ARBA00007261"/>
    </source>
</evidence>
<organism evidence="11 12">
    <name type="scientific">Heterocephalus glaber</name>
    <name type="common">Naked mole rat</name>
    <dbReference type="NCBI Taxonomy" id="10181"/>
    <lineage>
        <taxon>Eukaryota</taxon>
        <taxon>Metazoa</taxon>
        <taxon>Chordata</taxon>
        <taxon>Craniata</taxon>
        <taxon>Vertebrata</taxon>
        <taxon>Euteleostomi</taxon>
        <taxon>Mammalia</taxon>
        <taxon>Eutheria</taxon>
        <taxon>Euarchontoglires</taxon>
        <taxon>Glires</taxon>
        <taxon>Rodentia</taxon>
        <taxon>Hystricomorpha</taxon>
        <taxon>Bathyergidae</taxon>
        <taxon>Heterocephalus</taxon>
    </lineage>
</organism>
<reference evidence="12" key="1">
    <citation type="submission" date="2025-08" db="UniProtKB">
        <authorList>
            <consortium name="RefSeq"/>
        </authorList>
    </citation>
    <scope>IDENTIFICATION</scope>
</reference>
<evidence type="ECO:0000313" key="11">
    <source>
        <dbReference type="Proteomes" id="UP000694906"/>
    </source>
</evidence>
<feature type="region of interest" description="Disordered" evidence="7">
    <location>
        <begin position="48"/>
        <end position="108"/>
    </location>
</feature>
<evidence type="ECO:0000256" key="4">
    <source>
        <dbReference type="ARBA" id="ARBA00022801"/>
    </source>
</evidence>
<protein>
    <submittedName>
        <fullName evidence="12">Nardilysin isoform X3</fullName>
    </submittedName>
</protein>